<dbReference type="RefSeq" id="WP_306704676.1">
    <property type="nucleotide sequence ID" value="NZ_JAUJFI010000023.1"/>
</dbReference>
<name>A0ABU0WF15_9PROT</name>
<evidence type="ECO:0008006" key="3">
    <source>
        <dbReference type="Google" id="ProtNLM"/>
    </source>
</evidence>
<keyword evidence="2" id="KW-1185">Reference proteome</keyword>
<proteinExistence type="predicted"/>
<evidence type="ECO:0000313" key="1">
    <source>
        <dbReference type="EMBL" id="MDQ2102502.1"/>
    </source>
</evidence>
<protein>
    <recommendedName>
        <fullName evidence="3">Transposase</fullName>
    </recommendedName>
</protein>
<accession>A0ABU0WF15</accession>
<comment type="caution">
    <text evidence="1">The sequence shown here is derived from an EMBL/GenBank/DDBJ whole genome shotgun (WGS) entry which is preliminary data.</text>
</comment>
<gene>
    <name evidence="1" type="ORF">QSG27_07320</name>
</gene>
<reference evidence="1 2" key="1">
    <citation type="submission" date="2023-06" db="EMBL/GenBank/DDBJ databases">
        <title>Azospirillum isscasensis sp.nov, a bacterium isolated from rhizosphere soil of rice.</title>
        <authorList>
            <person name="Wang H."/>
        </authorList>
    </citation>
    <scope>NUCLEOTIDE SEQUENCE [LARGE SCALE GENOMIC DNA]</scope>
    <source>
        <strain evidence="1 2">C340-1</strain>
    </source>
</reference>
<sequence>MEDRSLSRREGPAQETAPVRCVIAPRRIYQMEKSPSVRTRRTGHIPADIQEGKAMLGWLRFSLEFRKTASGWRFRFAVEYLI</sequence>
<organism evidence="1 2">
    <name type="scientific">Azospirillum isscasi</name>
    <dbReference type="NCBI Taxonomy" id="3053926"/>
    <lineage>
        <taxon>Bacteria</taxon>
        <taxon>Pseudomonadati</taxon>
        <taxon>Pseudomonadota</taxon>
        <taxon>Alphaproteobacteria</taxon>
        <taxon>Rhodospirillales</taxon>
        <taxon>Azospirillaceae</taxon>
        <taxon>Azospirillum</taxon>
    </lineage>
</organism>
<evidence type="ECO:0000313" key="2">
    <source>
        <dbReference type="Proteomes" id="UP001227317"/>
    </source>
</evidence>
<dbReference type="EMBL" id="JAUJFI010000023">
    <property type="protein sequence ID" value="MDQ2102502.1"/>
    <property type="molecule type" value="Genomic_DNA"/>
</dbReference>
<dbReference type="Proteomes" id="UP001227317">
    <property type="component" value="Unassembled WGS sequence"/>
</dbReference>